<dbReference type="Pfam" id="PF01261">
    <property type="entry name" value="AP_endonuc_2"/>
    <property type="match status" value="1"/>
</dbReference>
<proteinExistence type="predicted"/>
<dbReference type="SUPFAM" id="SSF51658">
    <property type="entry name" value="Xylose isomerase-like"/>
    <property type="match status" value="1"/>
</dbReference>
<dbReference type="PANTHER" id="PTHR12110">
    <property type="entry name" value="HYDROXYPYRUVATE ISOMERASE"/>
    <property type="match status" value="1"/>
</dbReference>
<dbReference type="GO" id="GO:0016853">
    <property type="term" value="F:isomerase activity"/>
    <property type="evidence" value="ECO:0007669"/>
    <property type="project" value="UniProtKB-KW"/>
</dbReference>
<protein>
    <submittedName>
        <fullName evidence="2">D-tagatose 3-epimerase</fullName>
        <ecNumber evidence="2">5.3.1.-</ecNumber>
    </submittedName>
</protein>
<dbReference type="EMBL" id="FMHG01000001">
    <property type="protein sequence ID" value="SCJ75885.1"/>
    <property type="molecule type" value="Genomic_DNA"/>
</dbReference>
<dbReference type="InterPro" id="IPR036237">
    <property type="entry name" value="Xyl_isomerase-like_sf"/>
</dbReference>
<dbReference type="AlphaFoldDB" id="A0A1C6J2R3"/>
<evidence type="ECO:0000259" key="1">
    <source>
        <dbReference type="Pfam" id="PF01261"/>
    </source>
</evidence>
<feature type="domain" description="Xylose isomerase-like TIM barrel" evidence="1">
    <location>
        <begin position="22"/>
        <end position="270"/>
    </location>
</feature>
<name>A0A1C6J2R3_9FIRM</name>
<gene>
    <name evidence="2" type="ORF">SAMEA3545359_01841</name>
</gene>
<dbReference type="EC" id="5.3.1.-" evidence="2"/>
<dbReference type="InterPro" id="IPR050312">
    <property type="entry name" value="IolE/XylAMocC-like"/>
</dbReference>
<evidence type="ECO:0000313" key="2">
    <source>
        <dbReference type="EMBL" id="SCJ75885.1"/>
    </source>
</evidence>
<accession>A0A1C6J2R3</accession>
<dbReference type="PANTHER" id="PTHR12110:SF41">
    <property type="entry name" value="INOSOSE DEHYDRATASE"/>
    <property type="match status" value="1"/>
</dbReference>
<sequence>MKLGIHTHAWGGHFGGDTLYIIDRCKQLGMDFIEFPLMEIDAFDPVAVKARLEGAIEPTCSTIIPDPHWDIGSEDPACRQLGIDFLKGCIDKTRDVGATVFSGMCYCLPSKQVPPGYDPRAERSRCAAAVKEIARYAAQFGITVGIEPASRFSNHLVNTTGQGLDFLAEVDEPNTILHLDSFHMCYEERDFYKAVVAAGDKLGYFHMCGNDRGRPGYDDIIDWDGVFHGFLQVGFNGYLGFEGFDTTCKYIYRDIIGDPDDFARQSMAFADEMLKKYGYTRG</sequence>
<dbReference type="InterPro" id="IPR013022">
    <property type="entry name" value="Xyl_isomerase-like_TIM-brl"/>
</dbReference>
<keyword evidence="2" id="KW-0413">Isomerase</keyword>
<dbReference type="Gene3D" id="3.20.20.150">
    <property type="entry name" value="Divalent-metal-dependent TIM barrel enzymes"/>
    <property type="match status" value="1"/>
</dbReference>
<reference evidence="2" key="1">
    <citation type="submission" date="2015-09" db="EMBL/GenBank/DDBJ databases">
        <authorList>
            <consortium name="Pathogen Informatics"/>
        </authorList>
    </citation>
    <scope>NUCLEOTIDE SEQUENCE</scope>
    <source>
        <strain evidence="2">2789STDY5834896</strain>
    </source>
</reference>
<organism evidence="2">
    <name type="scientific">uncultured Anaerotruncus sp</name>
    <dbReference type="NCBI Taxonomy" id="905011"/>
    <lineage>
        <taxon>Bacteria</taxon>
        <taxon>Bacillati</taxon>
        <taxon>Bacillota</taxon>
        <taxon>Clostridia</taxon>
        <taxon>Eubacteriales</taxon>
        <taxon>Oscillospiraceae</taxon>
        <taxon>Anaerotruncus</taxon>
        <taxon>environmental samples</taxon>
    </lineage>
</organism>